<dbReference type="PROSITE" id="PS50893">
    <property type="entry name" value="ABC_TRANSPORTER_2"/>
    <property type="match status" value="1"/>
</dbReference>
<dbReference type="Gene3D" id="3.40.50.300">
    <property type="entry name" value="P-loop containing nucleotide triphosphate hydrolases"/>
    <property type="match status" value="1"/>
</dbReference>
<dbReference type="CDD" id="cd03230">
    <property type="entry name" value="ABC_DR_subfamily_A"/>
    <property type="match status" value="1"/>
</dbReference>
<feature type="domain" description="ABC transporter" evidence="3">
    <location>
        <begin position="6"/>
        <end position="231"/>
    </location>
</feature>
<sequence>MTGFAVQVRDLGVRYGDTQALDGASLDLPAGAIVGLLGRNGSGKTTLLSVLAALRKPSTGSVLVDGEDPFENERVMERVCLIRESGDVMADEKLSDTLDLVAAARPTWDGEYAAELLDAFELSLRKRPGTLSRGQRSAVGAVIGLASRAPLTIFDEVYLGMDAPSRYRFYDALLADYVEHPRTIILSSHLISEVERLFEEVVVLEAGRVLLAEDADSVRARGATVTGPKDRVAEATRDLTVIGRRDLGPTAEVTVFDALGADERARLDAAGLDIGPVGLQDLFVHLTGGKS</sequence>
<evidence type="ECO:0000256" key="2">
    <source>
        <dbReference type="ARBA" id="ARBA00022840"/>
    </source>
</evidence>
<accession>A0ABV9DBT4</accession>
<dbReference type="PANTHER" id="PTHR43158">
    <property type="entry name" value="SKFA PEPTIDE EXPORT ATP-BINDING PROTEIN SKFE"/>
    <property type="match status" value="1"/>
</dbReference>
<dbReference type="PANTHER" id="PTHR43158:SF5">
    <property type="entry name" value="ABC TRANSPORTER, ATP-BINDING PROTEIN"/>
    <property type="match status" value="1"/>
</dbReference>
<dbReference type="RefSeq" id="WP_122824574.1">
    <property type="nucleotide sequence ID" value="NZ_CP033325.1"/>
</dbReference>
<protein>
    <submittedName>
        <fullName evidence="4">ABC transporter ATP-binding protein</fullName>
    </submittedName>
</protein>
<dbReference type="GO" id="GO:0005524">
    <property type="term" value="F:ATP binding"/>
    <property type="evidence" value="ECO:0007669"/>
    <property type="project" value="UniProtKB-KW"/>
</dbReference>
<keyword evidence="2 4" id="KW-0067">ATP-binding</keyword>
<dbReference type="EMBL" id="JBHSGF010000009">
    <property type="protein sequence ID" value="MFC4556121.1"/>
    <property type="molecule type" value="Genomic_DNA"/>
</dbReference>
<dbReference type="InterPro" id="IPR027417">
    <property type="entry name" value="P-loop_NTPase"/>
</dbReference>
<keyword evidence="1" id="KW-0547">Nucleotide-binding</keyword>
<name>A0ABV9DBT4_9MICO</name>
<proteinExistence type="predicted"/>
<evidence type="ECO:0000313" key="5">
    <source>
        <dbReference type="Proteomes" id="UP001595955"/>
    </source>
</evidence>
<evidence type="ECO:0000313" key="4">
    <source>
        <dbReference type="EMBL" id="MFC4556121.1"/>
    </source>
</evidence>
<organism evidence="4 5">
    <name type="scientific">Georgenia faecalis</name>
    <dbReference type="NCBI Taxonomy" id="2483799"/>
    <lineage>
        <taxon>Bacteria</taxon>
        <taxon>Bacillati</taxon>
        <taxon>Actinomycetota</taxon>
        <taxon>Actinomycetes</taxon>
        <taxon>Micrococcales</taxon>
        <taxon>Bogoriellaceae</taxon>
        <taxon>Georgenia</taxon>
    </lineage>
</organism>
<evidence type="ECO:0000256" key="1">
    <source>
        <dbReference type="ARBA" id="ARBA00022741"/>
    </source>
</evidence>
<dbReference type="Proteomes" id="UP001595955">
    <property type="component" value="Unassembled WGS sequence"/>
</dbReference>
<evidence type="ECO:0000259" key="3">
    <source>
        <dbReference type="PROSITE" id="PS50893"/>
    </source>
</evidence>
<dbReference type="InterPro" id="IPR003439">
    <property type="entry name" value="ABC_transporter-like_ATP-bd"/>
</dbReference>
<dbReference type="InterPro" id="IPR003593">
    <property type="entry name" value="AAA+_ATPase"/>
</dbReference>
<dbReference type="SMART" id="SM00382">
    <property type="entry name" value="AAA"/>
    <property type="match status" value="1"/>
</dbReference>
<reference evidence="5" key="1">
    <citation type="journal article" date="2019" name="Int. J. Syst. Evol. Microbiol.">
        <title>The Global Catalogue of Microorganisms (GCM) 10K type strain sequencing project: providing services to taxonomists for standard genome sequencing and annotation.</title>
        <authorList>
            <consortium name="The Broad Institute Genomics Platform"/>
            <consortium name="The Broad Institute Genome Sequencing Center for Infectious Disease"/>
            <person name="Wu L."/>
            <person name="Ma J."/>
        </authorList>
    </citation>
    <scope>NUCLEOTIDE SEQUENCE [LARGE SCALE GENOMIC DNA]</scope>
    <source>
        <strain evidence="5">JCM 3369</strain>
    </source>
</reference>
<keyword evidence="5" id="KW-1185">Reference proteome</keyword>
<gene>
    <name evidence="4" type="ORF">ACFO3F_12755</name>
</gene>
<dbReference type="SUPFAM" id="SSF52540">
    <property type="entry name" value="P-loop containing nucleoside triphosphate hydrolases"/>
    <property type="match status" value="1"/>
</dbReference>
<dbReference type="Pfam" id="PF00005">
    <property type="entry name" value="ABC_tran"/>
    <property type="match status" value="1"/>
</dbReference>
<comment type="caution">
    <text evidence="4">The sequence shown here is derived from an EMBL/GenBank/DDBJ whole genome shotgun (WGS) entry which is preliminary data.</text>
</comment>